<dbReference type="PANTHER" id="PTHR48041:SF94">
    <property type="entry name" value="ABC TRANSPORTER G FAMILY MEMBER 22"/>
    <property type="match status" value="1"/>
</dbReference>
<dbReference type="GO" id="GO:0140359">
    <property type="term" value="F:ABC-type transporter activity"/>
    <property type="evidence" value="ECO:0007669"/>
    <property type="project" value="InterPro"/>
</dbReference>
<dbReference type="Pfam" id="PF01061">
    <property type="entry name" value="ABC2_membrane"/>
    <property type="match status" value="1"/>
</dbReference>
<dbReference type="SUPFAM" id="SSF52540">
    <property type="entry name" value="P-loop containing nucleoside triphosphate hydrolases"/>
    <property type="match status" value="1"/>
</dbReference>
<dbReference type="PROSITE" id="PS50893">
    <property type="entry name" value="ABC_TRANSPORTER_2"/>
    <property type="match status" value="1"/>
</dbReference>
<evidence type="ECO:0000256" key="6">
    <source>
        <dbReference type="ARBA" id="ARBA00022840"/>
    </source>
</evidence>
<dbReference type="PROSITE" id="PS00211">
    <property type="entry name" value="ABC_TRANSPORTER_1"/>
    <property type="match status" value="1"/>
</dbReference>
<evidence type="ECO:0000313" key="11">
    <source>
        <dbReference type="EMBL" id="PWZ58617.1"/>
    </source>
</evidence>
<comment type="caution">
    <text evidence="11">The sequence shown here is derived from an EMBL/GenBank/DDBJ whole genome shotgun (WGS) entry which is preliminary data.</text>
</comment>
<dbReference type="Pfam" id="PF00005">
    <property type="entry name" value="ABC_tran"/>
    <property type="match status" value="1"/>
</dbReference>
<dbReference type="SMART" id="SM00382">
    <property type="entry name" value="AAA"/>
    <property type="match status" value="1"/>
</dbReference>
<keyword evidence="5" id="KW-0547">Nucleotide-binding</keyword>
<proteinExistence type="inferred from homology"/>
<dbReference type="Pfam" id="PF19055">
    <property type="entry name" value="ABC2_membrane_7"/>
    <property type="match status" value="1"/>
</dbReference>
<dbReference type="GO" id="GO:0005524">
    <property type="term" value="F:ATP binding"/>
    <property type="evidence" value="ECO:0007669"/>
    <property type="project" value="UniProtKB-KW"/>
</dbReference>
<sequence length="658" mass="71594">MESTMEKPAVMDAARGGGGVGRAKSDHLAPSLSLSRTASAETVLGTAADAAKPAGFGRKRRSASVGGGNNNSHIRKSRSAQLKLDVEDLVSSGAALSRASSASLGFSFTFTGFTPPLQHMCSADPPSFSDDENPVDIEVGTRRKKLVTEPTLPIYLKFAEVKYRVAGKGSPREILGGISGSASPGEVLALMGPSGSGKTTLLSILGGRAAAGGAVDGCISYNDEPFSKSLKRRIGFVTQDDVLFTHLTVKETLTYAALLRLPRTMTQQQKKERAMDIIHELGLERCQDTMIGGSFVRGVSGGERKRVCIGNEILINPSLLFLDEPTSGLDSTTALRIVQLLHDIAEDGKTVITTIHQPSSRLFHKFDKLILLGKGSLLYFGKASEAMPYFQSIGCAPLIAMNPAEFLLDLANGNTTDVSVPSELDDKVHMENHNLENNNSKIDYRPSAQDVHEYLVDAYETRVAFKEEKKLLAPLPISDDLKATITSSKREWGTSWWQQYSILFCRGIKERRHDYLSWMRITQVIATSVILGLLWWHSDPSTLKGLEDQGLGLAIGATLLDIKKATTLASVTVMTFMLAGGFFVKSVPPFISWLRYLSFNYHTYRLLLKVQYDPVPDILTTTRHMDSGGTEVAALVAMVIGYRVLAYLSLRRAKALGS</sequence>
<dbReference type="InterPro" id="IPR043926">
    <property type="entry name" value="ABCG_dom"/>
</dbReference>
<dbReference type="InterPro" id="IPR003439">
    <property type="entry name" value="ABC_transporter-like_ATP-bd"/>
</dbReference>
<dbReference type="GO" id="GO:0016887">
    <property type="term" value="F:ATP hydrolysis activity"/>
    <property type="evidence" value="ECO:0007669"/>
    <property type="project" value="InterPro"/>
</dbReference>
<gene>
    <name evidence="11" type="ORF">Zm00014a_030672</name>
</gene>
<feature type="region of interest" description="Disordered" evidence="9">
    <location>
        <begin position="1"/>
        <end position="32"/>
    </location>
</feature>
<keyword evidence="7" id="KW-1133">Transmembrane helix</keyword>
<evidence type="ECO:0000256" key="4">
    <source>
        <dbReference type="ARBA" id="ARBA00022692"/>
    </source>
</evidence>
<dbReference type="FunFam" id="3.40.50.300:FF:000337">
    <property type="entry name" value="ABC transporter G family member 22"/>
    <property type="match status" value="1"/>
</dbReference>
<dbReference type="Gene3D" id="3.40.50.300">
    <property type="entry name" value="P-loop containing nucleotide triphosphate hydrolases"/>
    <property type="match status" value="1"/>
</dbReference>
<comment type="similarity">
    <text evidence="2">Belongs to the ABC transporter superfamily. ABCG family. Eye pigment precursor importer (TC 3.A.1.204) subfamily.</text>
</comment>
<accession>A0A317YIU8</accession>
<dbReference type="InterPro" id="IPR013525">
    <property type="entry name" value="ABC2_TM"/>
</dbReference>
<protein>
    <recommendedName>
        <fullName evidence="10">ABC transporter domain-containing protein</fullName>
    </recommendedName>
</protein>
<reference evidence="11" key="1">
    <citation type="journal article" date="2018" name="Nat. Genet.">
        <title>Extensive intraspecific gene order and gene structural variations between Mo17 and other maize genomes.</title>
        <authorList>
            <person name="Sun S."/>
            <person name="Zhou Y."/>
            <person name="Chen J."/>
            <person name="Shi J."/>
            <person name="Zhao H."/>
            <person name="Zhao H."/>
            <person name="Song W."/>
            <person name="Zhang M."/>
            <person name="Cui Y."/>
            <person name="Dong X."/>
            <person name="Liu H."/>
            <person name="Ma X."/>
            <person name="Jiao Y."/>
            <person name="Wang B."/>
            <person name="Wei X."/>
            <person name="Stein J.C."/>
            <person name="Glaubitz J.C."/>
            <person name="Lu F."/>
            <person name="Yu G."/>
            <person name="Liang C."/>
            <person name="Fengler K."/>
            <person name="Li B."/>
            <person name="Rafalski A."/>
            <person name="Schnable P.S."/>
            <person name="Ware D.H."/>
            <person name="Buckler E.S."/>
            <person name="Lai J."/>
        </authorList>
    </citation>
    <scope>NUCLEOTIDE SEQUENCE [LARGE SCALE GENOMIC DNA]</scope>
    <source>
        <tissue evidence="11">Seedling</tissue>
    </source>
</reference>
<keyword evidence="8" id="KW-0472">Membrane</keyword>
<evidence type="ECO:0000256" key="3">
    <source>
        <dbReference type="ARBA" id="ARBA00022448"/>
    </source>
</evidence>
<evidence type="ECO:0000256" key="5">
    <source>
        <dbReference type="ARBA" id="ARBA00022741"/>
    </source>
</evidence>
<keyword evidence="3" id="KW-0813">Transport</keyword>
<dbReference type="AlphaFoldDB" id="A0A317YIU8"/>
<dbReference type="CDD" id="cd03213">
    <property type="entry name" value="ABCG_EPDR"/>
    <property type="match status" value="1"/>
</dbReference>
<evidence type="ECO:0000259" key="10">
    <source>
        <dbReference type="PROSITE" id="PS50893"/>
    </source>
</evidence>
<keyword evidence="4" id="KW-0812">Transmembrane</keyword>
<name>A0A317YIU8_MAIZE</name>
<evidence type="ECO:0000256" key="8">
    <source>
        <dbReference type="ARBA" id="ARBA00023136"/>
    </source>
</evidence>
<dbReference type="InterPro" id="IPR003593">
    <property type="entry name" value="AAA+_ATPase"/>
</dbReference>
<evidence type="ECO:0000256" key="9">
    <source>
        <dbReference type="SAM" id="MobiDB-lite"/>
    </source>
</evidence>
<feature type="domain" description="ABC transporter" evidence="10">
    <location>
        <begin position="156"/>
        <end position="399"/>
    </location>
</feature>
<comment type="subcellular location">
    <subcellularLocation>
        <location evidence="1">Membrane</location>
        <topology evidence="1">Multi-pass membrane protein</topology>
    </subcellularLocation>
</comment>
<evidence type="ECO:0000256" key="7">
    <source>
        <dbReference type="ARBA" id="ARBA00022989"/>
    </source>
</evidence>
<dbReference type="EMBL" id="NCVQ01000001">
    <property type="protein sequence ID" value="PWZ58617.1"/>
    <property type="molecule type" value="Genomic_DNA"/>
</dbReference>
<organism evidence="11">
    <name type="scientific">Zea mays</name>
    <name type="common">Maize</name>
    <dbReference type="NCBI Taxonomy" id="4577"/>
    <lineage>
        <taxon>Eukaryota</taxon>
        <taxon>Viridiplantae</taxon>
        <taxon>Streptophyta</taxon>
        <taxon>Embryophyta</taxon>
        <taxon>Tracheophyta</taxon>
        <taxon>Spermatophyta</taxon>
        <taxon>Magnoliopsida</taxon>
        <taxon>Liliopsida</taxon>
        <taxon>Poales</taxon>
        <taxon>Poaceae</taxon>
        <taxon>PACMAD clade</taxon>
        <taxon>Panicoideae</taxon>
        <taxon>Andropogonodae</taxon>
        <taxon>Andropogoneae</taxon>
        <taxon>Tripsacinae</taxon>
        <taxon>Zea</taxon>
    </lineage>
</organism>
<dbReference type="InterPro" id="IPR027417">
    <property type="entry name" value="P-loop_NTPase"/>
</dbReference>
<dbReference type="PANTHER" id="PTHR48041">
    <property type="entry name" value="ABC TRANSPORTER G FAMILY MEMBER 28"/>
    <property type="match status" value="1"/>
</dbReference>
<dbReference type="GO" id="GO:0016020">
    <property type="term" value="C:membrane"/>
    <property type="evidence" value="ECO:0007669"/>
    <property type="project" value="UniProtKB-SubCell"/>
</dbReference>
<dbReference type="InterPro" id="IPR017871">
    <property type="entry name" value="ABC_transporter-like_CS"/>
</dbReference>
<evidence type="ECO:0000256" key="1">
    <source>
        <dbReference type="ARBA" id="ARBA00004141"/>
    </source>
</evidence>
<dbReference type="Proteomes" id="UP000251960">
    <property type="component" value="Chromosome 1"/>
</dbReference>
<keyword evidence="6" id="KW-0067">ATP-binding</keyword>
<feature type="region of interest" description="Disordered" evidence="9">
    <location>
        <begin position="52"/>
        <end position="79"/>
    </location>
</feature>
<dbReference type="InterPro" id="IPR050352">
    <property type="entry name" value="ABCG_transporters"/>
</dbReference>
<evidence type="ECO:0000256" key="2">
    <source>
        <dbReference type="ARBA" id="ARBA00005814"/>
    </source>
</evidence>